<feature type="transmembrane region" description="Helical" evidence="1">
    <location>
        <begin position="20"/>
        <end position="40"/>
    </location>
</feature>
<dbReference type="Proteomes" id="UP000325558">
    <property type="component" value="Unassembled WGS sequence"/>
</dbReference>
<organism evidence="2">
    <name type="scientific">Aspergillus arachidicola</name>
    <dbReference type="NCBI Taxonomy" id="656916"/>
    <lineage>
        <taxon>Eukaryota</taxon>
        <taxon>Fungi</taxon>
        <taxon>Dikarya</taxon>
        <taxon>Ascomycota</taxon>
        <taxon>Pezizomycotina</taxon>
        <taxon>Eurotiomycetes</taxon>
        <taxon>Eurotiomycetidae</taxon>
        <taxon>Eurotiales</taxon>
        <taxon>Aspergillaceae</taxon>
        <taxon>Aspergillus</taxon>
        <taxon>Aspergillus subgen. Circumdati</taxon>
    </lineage>
</organism>
<keyword evidence="1" id="KW-0812">Transmembrane</keyword>
<dbReference type="EMBL" id="ML737210">
    <property type="protein sequence ID" value="KAE8335739.1"/>
    <property type="molecule type" value="Genomic_DNA"/>
</dbReference>
<name>A0A5N6XU69_9EURO</name>
<sequence length="51" mass="5743">MITTSAETVGHVVSEAIRGYATLIITFVFHMKFSLFLSFFEGQYLYTESTG</sequence>
<keyword evidence="1" id="KW-1133">Transmembrane helix</keyword>
<keyword evidence="1" id="KW-0472">Membrane</keyword>
<gene>
    <name evidence="2" type="ORF">BDV24DRAFT_143250</name>
</gene>
<reference evidence="2" key="1">
    <citation type="submission" date="2019-04" db="EMBL/GenBank/DDBJ databases">
        <title>Friends and foes A comparative genomics study of 23 Aspergillus species from section Flavi.</title>
        <authorList>
            <consortium name="DOE Joint Genome Institute"/>
            <person name="Kjaerbolling I."/>
            <person name="Vesth T."/>
            <person name="Frisvad J.C."/>
            <person name="Nybo J.L."/>
            <person name="Theobald S."/>
            <person name="Kildgaard S."/>
            <person name="Isbrandt T."/>
            <person name="Kuo A."/>
            <person name="Sato A."/>
            <person name="Lyhne E.K."/>
            <person name="Kogle M.E."/>
            <person name="Wiebenga A."/>
            <person name="Kun R.S."/>
            <person name="Lubbers R.J."/>
            <person name="Makela M.R."/>
            <person name="Barry K."/>
            <person name="Chovatia M."/>
            <person name="Clum A."/>
            <person name="Daum C."/>
            <person name="Haridas S."/>
            <person name="He G."/>
            <person name="LaButti K."/>
            <person name="Lipzen A."/>
            <person name="Mondo S."/>
            <person name="Riley R."/>
            <person name="Salamov A."/>
            <person name="Simmons B.A."/>
            <person name="Magnuson J.K."/>
            <person name="Henrissat B."/>
            <person name="Mortensen U.H."/>
            <person name="Larsen T.O."/>
            <person name="Devries R.P."/>
            <person name="Grigoriev I.V."/>
            <person name="Machida M."/>
            <person name="Baker S.E."/>
            <person name="Andersen M.R."/>
        </authorList>
    </citation>
    <scope>NUCLEOTIDE SEQUENCE</scope>
    <source>
        <strain evidence="2">CBS 117612</strain>
    </source>
</reference>
<evidence type="ECO:0000256" key="1">
    <source>
        <dbReference type="SAM" id="Phobius"/>
    </source>
</evidence>
<dbReference type="AlphaFoldDB" id="A0A5N6XU69"/>
<proteinExistence type="predicted"/>
<protein>
    <submittedName>
        <fullName evidence="2">Uncharacterized protein</fullName>
    </submittedName>
</protein>
<accession>A0A5N6XU69</accession>
<evidence type="ECO:0000313" key="2">
    <source>
        <dbReference type="EMBL" id="KAE8335739.1"/>
    </source>
</evidence>